<dbReference type="RefSeq" id="WP_072989349.1">
    <property type="nucleotide sequence ID" value="NZ_FQYU01000001.1"/>
</dbReference>
<dbReference type="PANTHER" id="PTHR30619:SF1">
    <property type="entry name" value="RECOMBINATION PROTEIN 2"/>
    <property type="match status" value="1"/>
</dbReference>
<organism evidence="9 10">
    <name type="scientific">Pseudozobellia thermophila</name>
    <dbReference type="NCBI Taxonomy" id="192903"/>
    <lineage>
        <taxon>Bacteria</taxon>
        <taxon>Pseudomonadati</taxon>
        <taxon>Bacteroidota</taxon>
        <taxon>Flavobacteriia</taxon>
        <taxon>Flavobacteriales</taxon>
        <taxon>Flavobacteriaceae</taxon>
        <taxon>Pseudozobellia</taxon>
    </lineage>
</organism>
<dbReference type="AlphaFoldDB" id="A0A1M6D4K0"/>
<keyword evidence="3 6" id="KW-0812">Transmembrane</keyword>
<dbReference type="InterPro" id="IPR052159">
    <property type="entry name" value="Competence_DNA_uptake"/>
</dbReference>
<comment type="subcellular location">
    <subcellularLocation>
        <location evidence="1">Cell membrane</location>
        <topology evidence="1">Multi-pass membrane protein</topology>
    </subcellularLocation>
</comment>
<keyword evidence="5 6" id="KW-0472">Membrane</keyword>
<evidence type="ECO:0000259" key="8">
    <source>
        <dbReference type="Pfam" id="PF13567"/>
    </source>
</evidence>
<feature type="transmembrane region" description="Helical" evidence="6">
    <location>
        <begin position="382"/>
        <end position="405"/>
    </location>
</feature>
<evidence type="ECO:0000256" key="5">
    <source>
        <dbReference type="ARBA" id="ARBA00023136"/>
    </source>
</evidence>
<evidence type="ECO:0000256" key="3">
    <source>
        <dbReference type="ARBA" id="ARBA00022692"/>
    </source>
</evidence>
<evidence type="ECO:0000256" key="4">
    <source>
        <dbReference type="ARBA" id="ARBA00022989"/>
    </source>
</evidence>
<evidence type="ECO:0000256" key="6">
    <source>
        <dbReference type="SAM" id="Phobius"/>
    </source>
</evidence>
<feature type="transmembrane region" description="Helical" evidence="6">
    <location>
        <begin position="480"/>
        <end position="498"/>
    </location>
</feature>
<protein>
    <submittedName>
        <fullName evidence="9">Competence protein ComEC</fullName>
    </submittedName>
</protein>
<feature type="transmembrane region" description="Helical" evidence="6">
    <location>
        <begin position="291"/>
        <end position="321"/>
    </location>
</feature>
<reference evidence="10" key="1">
    <citation type="submission" date="2016-11" db="EMBL/GenBank/DDBJ databases">
        <authorList>
            <person name="Varghese N."/>
            <person name="Submissions S."/>
        </authorList>
    </citation>
    <scope>NUCLEOTIDE SEQUENCE [LARGE SCALE GENOMIC DNA]</scope>
    <source>
        <strain evidence="10">DSM 19858</strain>
    </source>
</reference>
<evidence type="ECO:0000313" key="9">
    <source>
        <dbReference type="EMBL" id="SHI68205.1"/>
    </source>
</evidence>
<dbReference type="GO" id="GO:0005886">
    <property type="term" value="C:plasma membrane"/>
    <property type="evidence" value="ECO:0007669"/>
    <property type="project" value="UniProtKB-SubCell"/>
</dbReference>
<evidence type="ECO:0000313" key="10">
    <source>
        <dbReference type="Proteomes" id="UP000184543"/>
    </source>
</evidence>
<feature type="transmembrane region" description="Helical" evidence="6">
    <location>
        <begin position="54"/>
        <end position="75"/>
    </location>
</feature>
<gene>
    <name evidence="9" type="ORF">SAMN04488513_101980</name>
</gene>
<proteinExistence type="predicted"/>
<feature type="domain" description="ComEC/Rec2-related protein" evidence="7">
    <location>
        <begin position="228"/>
        <end position="496"/>
    </location>
</feature>
<keyword evidence="10" id="KW-1185">Reference proteome</keyword>
<keyword evidence="4 6" id="KW-1133">Transmembrane helix</keyword>
<accession>A0A1M6D4K0</accession>
<feature type="transmembrane region" description="Helical" evidence="6">
    <location>
        <begin position="411"/>
        <end position="437"/>
    </location>
</feature>
<dbReference type="InterPro" id="IPR025405">
    <property type="entry name" value="DUF4131"/>
</dbReference>
<evidence type="ECO:0000259" key="7">
    <source>
        <dbReference type="Pfam" id="PF03772"/>
    </source>
</evidence>
<evidence type="ECO:0000256" key="1">
    <source>
        <dbReference type="ARBA" id="ARBA00004651"/>
    </source>
</evidence>
<feature type="transmembrane region" description="Helical" evidence="6">
    <location>
        <begin position="504"/>
        <end position="523"/>
    </location>
</feature>
<feature type="transmembrane region" description="Helical" evidence="6">
    <location>
        <begin position="328"/>
        <end position="348"/>
    </location>
</feature>
<dbReference type="EMBL" id="FQYU01000001">
    <property type="protein sequence ID" value="SHI68205.1"/>
    <property type="molecule type" value="Genomic_DNA"/>
</dbReference>
<feature type="transmembrane region" description="Helical" evidence="6">
    <location>
        <begin position="354"/>
        <end position="370"/>
    </location>
</feature>
<keyword evidence="2" id="KW-1003">Cell membrane</keyword>
<dbReference type="Pfam" id="PF13567">
    <property type="entry name" value="DUF4131"/>
    <property type="match status" value="1"/>
</dbReference>
<dbReference type="NCBIfam" id="TIGR00360">
    <property type="entry name" value="ComEC_N-term"/>
    <property type="match status" value="1"/>
</dbReference>
<dbReference type="PANTHER" id="PTHR30619">
    <property type="entry name" value="DNA INTERNALIZATION/COMPETENCE PROTEIN COMEC/REC2"/>
    <property type="match status" value="1"/>
</dbReference>
<evidence type="ECO:0000256" key="2">
    <source>
        <dbReference type="ARBA" id="ARBA00022475"/>
    </source>
</evidence>
<name>A0A1M6D4K0_9FLAO</name>
<dbReference type="Pfam" id="PF03772">
    <property type="entry name" value="Competence"/>
    <property type="match status" value="1"/>
</dbReference>
<dbReference type="STRING" id="192903.SAMN04488513_101980"/>
<dbReference type="Proteomes" id="UP000184543">
    <property type="component" value="Unassembled WGS sequence"/>
</dbReference>
<feature type="transmembrane region" description="Helical" evidence="6">
    <location>
        <begin position="252"/>
        <end position="271"/>
    </location>
</feature>
<sequence>MKPLRFIPIKLTFLLVVGIVLGKHLQLGLLGPTLLNAVLLLFLALGYQKADYPLLFGINTSLLTIGIGILAISIAQPGNRPDHYSKRGLDGSQIWQLKIREVLKPTDFSNRYIAVTQALGDQKVSGKILLNTRPDPTQTPFKIDDEIIVYGRLQEIRPPLNPHQFDYRKYMANLGVIHQLEVRPDAFWVRPDPSKTWYGRAWETRDKIIKKLEAHNFGEEELSIIQALLLGQRSDISETTYTNYKNAGAVHILALSGLHIGILLLILQFLLRPLELLPKGKVLKLALVVALLWGFALLAGFSASIVRAVTMFSFVAYALFLNRPSNTFNILALSMFFILLVIDPNLLFQVGFQMSYAAVLSIVSIYPVLLKFWHPKNKIVRYFWQLLSVSIAAQCGVLPLSLFYFHQFPGLFFVSNLIIVPVLGLILGMGLLVVLLASFHILPDFLVEAYDAVIRWMNQIIAWVAQHEAFIFKHISFDSAQLLLGYIILLSLIAFLGAPNFKRLATLGLAIIGFQMWALFTAYRTSQKETLILAHQSKNSVLLYRYGKKARVFSRDSTALDRLVSGYRVGERIKQIAYRPLQNSYHWHKRKVLIIDSLAAYPVAEEGVDFLILTQSPKINLGRLIDSLRPEVVLADGSNYRSYVDRWSSTCSMKKLPFHYTGEKGAYYFDP</sequence>
<dbReference type="OrthoDB" id="9761531at2"/>
<dbReference type="InterPro" id="IPR004477">
    <property type="entry name" value="ComEC_N"/>
</dbReference>
<feature type="domain" description="DUF4131" evidence="8">
    <location>
        <begin position="34"/>
        <end position="184"/>
    </location>
</feature>